<dbReference type="EMBL" id="BARW01032150">
    <property type="protein sequence ID" value="GAJ10100.1"/>
    <property type="molecule type" value="Genomic_DNA"/>
</dbReference>
<protein>
    <submittedName>
        <fullName evidence="1">Uncharacterized protein</fullName>
    </submittedName>
</protein>
<organism evidence="1">
    <name type="scientific">marine sediment metagenome</name>
    <dbReference type="NCBI Taxonomy" id="412755"/>
    <lineage>
        <taxon>unclassified sequences</taxon>
        <taxon>metagenomes</taxon>
        <taxon>ecological metagenomes</taxon>
    </lineage>
</organism>
<proteinExistence type="predicted"/>
<comment type="caution">
    <text evidence="1">The sequence shown here is derived from an EMBL/GenBank/DDBJ whole genome shotgun (WGS) entry which is preliminary data.</text>
</comment>
<sequence length="38" mass="4380">YEGITIANEWKKETEALSKEAQKNLEKAKEFILRSLLG</sequence>
<gene>
    <name evidence="1" type="ORF">S12H4_50948</name>
</gene>
<feature type="non-terminal residue" evidence="1">
    <location>
        <position position="1"/>
    </location>
</feature>
<accession>X1VN42</accession>
<evidence type="ECO:0000313" key="1">
    <source>
        <dbReference type="EMBL" id="GAJ10100.1"/>
    </source>
</evidence>
<name>X1VN42_9ZZZZ</name>
<reference evidence="1" key="1">
    <citation type="journal article" date="2014" name="Front. Microbiol.">
        <title>High frequency of phylogenetically diverse reductive dehalogenase-homologous genes in deep subseafloor sedimentary metagenomes.</title>
        <authorList>
            <person name="Kawai M."/>
            <person name="Futagami T."/>
            <person name="Toyoda A."/>
            <person name="Takaki Y."/>
            <person name="Nishi S."/>
            <person name="Hori S."/>
            <person name="Arai W."/>
            <person name="Tsubouchi T."/>
            <person name="Morono Y."/>
            <person name="Uchiyama I."/>
            <person name="Ito T."/>
            <person name="Fujiyama A."/>
            <person name="Inagaki F."/>
            <person name="Takami H."/>
        </authorList>
    </citation>
    <scope>NUCLEOTIDE SEQUENCE</scope>
    <source>
        <strain evidence="1">Expedition CK06-06</strain>
    </source>
</reference>
<dbReference type="AlphaFoldDB" id="X1VN42"/>